<dbReference type="InterPro" id="IPR025054">
    <property type="entry name" value="DUF3991"/>
</dbReference>
<dbReference type="CDD" id="cd00188">
    <property type="entry name" value="TOPRIM"/>
    <property type="match status" value="1"/>
</dbReference>
<dbReference type="Proteomes" id="UP000004622">
    <property type="component" value="Unassembled WGS sequence"/>
</dbReference>
<evidence type="ECO:0000313" key="3">
    <source>
        <dbReference type="EMBL" id="EIM72738.1"/>
    </source>
</evidence>
<dbReference type="Gene3D" id="3.40.1360.10">
    <property type="match status" value="1"/>
</dbReference>
<gene>
    <name evidence="3" type="ORF">A33O_18889</name>
</gene>
<protein>
    <recommendedName>
        <fullName evidence="2">Toprim domain-containing protein</fullName>
    </recommendedName>
</protein>
<evidence type="ECO:0000259" key="2">
    <source>
        <dbReference type="PROSITE" id="PS50880"/>
    </source>
</evidence>
<proteinExistence type="predicted"/>
<dbReference type="PATRIC" id="fig|1189611.3.peg.3811"/>
<name>I5BT36_9HYPH</name>
<evidence type="ECO:0000313" key="4">
    <source>
        <dbReference type="Proteomes" id="UP000004622"/>
    </source>
</evidence>
<dbReference type="PIRSF" id="PIRSF036054">
    <property type="entry name" value="UCP036054"/>
    <property type="match status" value="1"/>
</dbReference>
<feature type="compositionally biased region" description="Basic and acidic residues" evidence="1">
    <location>
        <begin position="301"/>
        <end position="310"/>
    </location>
</feature>
<organism evidence="3 4">
    <name type="scientific">Nitratireductor aquibiodomus RA22</name>
    <dbReference type="NCBI Taxonomy" id="1189611"/>
    <lineage>
        <taxon>Bacteria</taxon>
        <taxon>Pseudomonadati</taxon>
        <taxon>Pseudomonadota</taxon>
        <taxon>Alphaproteobacteria</taxon>
        <taxon>Hyphomicrobiales</taxon>
        <taxon>Phyllobacteriaceae</taxon>
        <taxon>Nitratireductor</taxon>
    </lineage>
</organism>
<sequence length="324" mass="35632">MEKADLEELRGKVACGAVLETAGFAVDPKESTRRAIKYRRGEEIIIVIHDGLGWFDPLSDAKGDVFRLVEHLDGLPFAAALYVVADLVGFVPSAPTWERQSRERVPDLSVPERWNARRKPWRGSATWRYLQGERALPDSVLRAAIAQDLLREGPRGSMWAAHRDHAGAVTGWEERGPDWRGFATGGAKVLFRLGPVDGPRLCVTEAAIDAMSLAALEEQRPDTRYLSTGGGWSPASSEALLDLAVRADALLVAATDDNAQGETFAKRLEALASDAGCGFVRLRPELEDWNEDLKAKRKRKDGREEERDGCRMPAVRLKGEAPPG</sequence>
<dbReference type="Pfam" id="PF13155">
    <property type="entry name" value="Toprim_2"/>
    <property type="match status" value="1"/>
</dbReference>
<accession>I5BT36</accession>
<evidence type="ECO:0000256" key="1">
    <source>
        <dbReference type="SAM" id="MobiDB-lite"/>
    </source>
</evidence>
<dbReference type="InterPro" id="IPR006171">
    <property type="entry name" value="TOPRIM_dom"/>
</dbReference>
<dbReference type="OrthoDB" id="5757175at2"/>
<dbReference type="RefSeq" id="WP_007010045.1">
    <property type="nucleotide sequence ID" value="NZ_AJXZ01000049.1"/>
</dbReference>
<reference evidence="3 4" key="1">
    <citation type="journal article" date="2012" name="J. Bacteriol.">
        <title>Genome Sequence of Nitratireductor aquibiodomus Strain RA22.</title>
        <authorList>
            <person name="Singh A."/>
            <person name="Jangir P.K."/>
            <person name="Kumari C."/>
            <person name="Sharma R."/>
        </authorList>
    </citation>
    <scope>NUCLEOTIDE SEQUENCE [LARGE SCALE GENOMIC DNA]</scope>
    <source>
        <strain evidence="3 4">RA22</strain>
    </source>
</reference>
<dbReference type="InterPro" id="IPR017041">
    <property type="entry name" value="UCP036054"/>
</dbReference>
<feature type="domain" description="Toprim" evidence="2">
    <location>
        <begin position="199"/>
        <end position="287"/>
    </location>
</feature>
<dbReference type="EMBL" id="AJXZ01000049">
    <property type="protein sequence ID" value="EIM72738.1"/>
    <property type="molecule type" value="Genomic_DNA"/>
</dbReference>
<comment type="caution">
    <text evidence="3">The sequence shown here is derived from an EMBL/GenBank/DDBJ whole genome shotgun (WGS) entry which is preliminary data.</text>
</comment>
<dbReference type="AlphaFoldDB" id="I5BT36"/>
<feature type="region of interest" description="Disordered" evidence="1">
    <location>
        <begin position="291"/>
        <end position="324"/>
    </location>
</feature>
<dbReference type="Pfam" id="PF13154">
    <property type="entry name" value="DUF3991"/>
    <property type="match status" value="1"/>
</dbReference>
<dbReference type="PROSITE" id="PS50880">
    <property type="entry name" value="TOPRIM"/>
    <property type="match status" value="1"/>
</dbReference>